<evidence type="ECO:0000256" key="2">
    <source>
        <dbReference type="SAM" id="Phobius"/>
    </source>
</evidence>
<feature type="transmembrane region" description="Helical" evidence="2">
    <location>
        <begin position="20"/>
        <end position="39"/>
    </location>
</feature>
<organism evidence="3 4">
    <name type="scientific">Flavobacterium magnesitis</name>
    <dbReference type="NCBI Taxonomy" id="3138077"/>
    <lineage>
        <taxon>Bacteria</taxon>
        <taxon>Pseudomonadati</taxon>
        <taxon>Bacteroidota</taxon>
        <taxon>Flavobacteriia</taxon>
        <taxon>Flavobacteriales</taxon>
        <taxon>Flavobacteriaceae</taxon>
        <taxon>Flavobacterium</taxon>
    </lineage>
</organism>
<evidence type="ECO:0000256" key="1">
    <source>
        <dbReference type="SAM" id="Coils"/>
    </source>
</evidence>
<keyword evidence="2" id="KW-1133">Transmembrane helix</keyword>
<sequence length="209" mass="24326">MNKFAIFKKSKKFYWSINKIYYCVLFSIIGFSYIFGKLLNLVDLTFLWLAVIVMIAGIFLKLKSLTEIEPLRGILEGELVFEKEFIIIDNKQYSLYEINSIKISNDDYIGKLINYTRGNVGPALSNGTNNYLVIFLKSKAPIKIFFELINSNDFQKTKPILIEYYIKKKIDFEELKYVLGEKSRSDIQELKEEIKKTQDSKTNLTTSVS</sequence>
<keyword evidence="2" id="KW-0812">Transmembrane</keyword>
<reference evidence="3 4" key="1">
    <citation type="submission" date="2024-04" db="EMBL/GenBank/DDBJ databases">
        <title>New Clade of Flavobacterium.</title>
        <authorList>
            <person name="Matos L."/>
            <person name="Proenca D.N."/>
            <person name="Fransisco R.M."/>
            <person name="Chung A.P."/>
            <person name="Maccario L."/>
            <person name="Sorensen S.J."/>
            <person name="Morais P.V."/>
        </authorList>
    </citation>
    <scope>NUCLEOTIDE SEQUENCE [LARGE SCALE GENOMIC DNA]</scope>
    <source>
        <strain evidence="3 4">FBOR7N2.3</strain>
    </source>
</reference>
<dbReference type="Proteomes" id="UP001574170">
    <property type="component" value="Unassembled WGS sequence"/>
</dbReference>
<keyword evidence="4" id="KW-1185">Reference proteome</keyword>
<name>A0ABV4TH47_9FLAO</name>
<proteinExistence type="predicted"/>
<keyword evidence="2" id="KW-0472">Membrane</keyword>
<keyword evidence="1" id="KW-0175">Coiled coil</keyword>
<accession>A0ABV4TH47</accession>
<feature type="coiled-coil region" evidence="1">
    <location>
        <begin position="180"/>
        <end position="207"/>
    </location>
</feature>
<dbReference type="RefSeq" id="WP_373390392.1">
    <property type="nucleotide sequence ID" value="NZ_JBCFQJ010000004.1"/>
</dbReference>
<dbReference type="EMBL" id="JBCFQK010000002">
    <property type="protein sequence ID" value="MFA9193304.1"/>
    <property type="molecule type" value="Genomic_DNA"/>
</dbReference>
<protein>
    <submittedName>
        <fullName evidence="3">Uncharacterized protein</fullName>
    </submittedName>
</protein>
<feature type="transmembrane region" description="Helical" evidence="2">
    <location>
        <begin position="45"/>
        <end position="62"/>
    </location>
</feature>
<evidence type="ECO:0000313" key="4">
    <source>
        <dbReference type="Proteomes" id="UP001574170"/>
    </source>
</evidence>
<gene>
    <name evidence="3" type="ORF">AAGV33_02720</name>
</gene>
<evidence type="ECO:0000313" key="3">
    <source>
        <dbReference type="EMBL" id="MFA9193304.1"/>
    </source>
</evidence>
<comment type="caution">
    <text evidence="3">The sequence shown here is derived from an EMBL/GenBank/DDBJ whole genome shotgun (WGS) entry which is preliminary data.</text>
</comment>